<accession>A0A7I8K7N1</accession>
<reference evidence="3" key="1">
    <citation type="submission" date="2020-02" db="EMBL/GenBank/DDBJ databases">
        <authorList>
            <person name="Scholz U."/>
            <person name="Mascher M."/>
            <person name="Fiebig A."/>
        </authorList>
    </citation>
    <scope>NUCLEOTIDE SEQUENCE</scope>
</reference>
<evidence type="ECO:0000256" key="1">
    <source>
        <dbReference type="SAM" id="MobiDB-lite"/>
    </source>
</evidence>
<protein>
    <submittedName>
        <fullName evidence="3">Uncharacterized protein</fullName>
    </submittedName>
</protein>
<gene>
    <name evidence="3" type="ORF">SI8410_03003881</name>
</gene>
<dbReference type="Pfam" id="PF11947">
    <property type="entry name" value="DUF3464"/>
    <property type="match status" value="1"/>
</dbReference>
<keyword evidence="2" id="KW-0812">Transmembrane</keyword>
<evidence type="ECO:0000313" key="4">
    <source>
        <dbReference type="Proteomes" id="UP000663760"/>
    </source>
</evidence>
<dbReference type="Proteomes" id="UP000663760">
    <property type="component" value="Chromosome 3"/>
</dbReference>
<proteinExistence type="predicted"/>
<dbReference type="PANTHER" id="PTHR34575:SF6">
    <property type="entry name" value="EXPRESSED PROTEIN"/>
    <property type="match status" value="1"/>
</dbReference>
<dbReference type="PANTHER" id="PTHR34575">
    <property type="entry name" value="PROTEIN PAM68, CHLOROPLASTIC"/>
    <property type="match status" value="1"/>
</dbReference>
<name>A0A7I8K7N1_SPIIN</name>
<feature type="transmembrane region" description="Helical" evidence="2">
    <location>
        <begin position="135"/>
        <end position="156"/>
    </location>
</feature>
<dbReference type="OrthoDB" id="678088at2759"/>
<keyword evidence="2" id="KW-1133">Transmembrane helix</keyword>
<dbReference type="AlphaFoldDB" id="A0A7I8K7N1"/>
<evidence type="ECO:0000313" key="3">
    <source>
        <dbReference type="EMBL" id="CAA7393079.1"/>
    </source>
</evidence>
<dbReference type="EMBL" id="LR746266">
    <property type="protein sequence ID" value="CAA7393079.1"/>
    <property type="molecule type" value="Genomic_DNA"/>
</dbReference>
<keyword evidence="4" id="KW-1185">Reference proteome</keyword>
<feature type="compositionally biased region" description="Basic and acidic residues" evidence="1">
    <location>
        <begin position="67"/>
        <end position="83"/>
    </location>
</feature>
<organism evidence="3 4">
    <name type="scientific">Spirodela intermedia</name>
    <name type="common">Intermediate duckweed</name>
    <dbReference type="NCBI Taxonomy" id="51605"/>
    <lineage>
        <taxon>Eukaryota</taxon>
        <taxon>Viridiplantae</taxon>
        <taxon>Streptophyta</taxon>
        <taxon>Embryophyta</taxon>
        <taxon>Tracheophyta</taxon>
        <taxon>Spermatophyta</taxon>
        <taxon>Magnoliopsida</taxon>
        <taxon>Liliopsida</taxon>
        <taxon>Araceae</taxon>
        <taxon>Lemnoideae</taxon>
        <taxon>Spirodela</taxon>
    </lineage>
</organism>
<evidence type="ECO:0000256" key="2">
    <source>
        <dbReference type="SAM" id="Phobius"/>
    </source>
</evidence>
<dbReference type="InterPro" id="IPR021855">
    <property type="entry name" value="PAM68-like"/>
</dbReference>
<sequence length="190" mass="20994">MATTPLPRLHSLPFSSSSTAKIPPPLLRRNLVGFPTTNTKFLVPLPCIRRTKRLSAEARGFGVAVPEKGRKEEDDGGGNKRGGDDDDEEIPQVVFDRMVRRILFAVGMPMAGGVGLLYVMSVLKENGVWDVPTWLPFASTLLSFGTSALGIAFGTLSTSWDPDREGSFFGWAEVTKNWPKLWEEEGEERR</sequence>
<feature type="transmembrane region" description="Helical" evidence="2">
    <location>
        <begin position="102"/>
        <end position="123"/>
    </location>
</feature>
<feature type="region of interest" description="Disordered" evidence="1">
    <location>
        <begin position="65"/>
        <end position="89"/>
    </location>
</feature>
<keyword evidence="2" id="KW-0472">Membrane</keyword>